<protein>
    <submittedName>
        <fullName evidence="1">Uncharacterized protein</fullName>
    </submittedName>
</protein>
<dbReference type="OrthoDB" id="783687at2759"/>
<evidence type="ECO:0000313" key="1">
    <source>
        <dbReference type="EMBL" id="KAE9607135.1"/>
    </source>
</evidence>
<gene>
    <name evidence="1" type="ORF">Lalb_Chr09g0326871</name>
</gene>
<dbReference type="PANTHER" id="PTHR33735:SF10">
    <property type="entry name" value="EXPRESSED PROTEIN"/>
    <property type="match status" value="1"/>
</dbReference>
<dbReference type="EMBL" id="WOCE01000009">
    <property type="protein sequence ID" value="KAE9607135.1"/>
    <property type="molecule type" value="Genomic_DNA"/>
</dbReference>
<dbReference type="Proteomes" id="UP000447434">
    <property type="component" value="Chromosome 9"/>
</dbReference>
<organism evidence="1 2">
    <name type="scientific">Lupinus albus</name>
    <name type="common">White lupine</name>
    <name type="synonym">Lupinus termis</name>
    <dbReference type="NCBI Taxonomy" id="3870"/>
    <lineage>
        <taxon>Eukaryota</taxon>
        <taxon>Viridiplantae</taxon>
        <taxon>Streptophyta</taxon>
        <taxon>Embryophyta</taxon>
        <taxon>Tracheophyta</taxon>
        <taxon>Spermatophyta</taxon>
        <taxon>Magnoliopsida</taxon>
        <taxon>eudicotyledons</taxon>
        <taxon>Gunneridae</taxon>
        <taxon>Pentapetalae</taxon>
        <taxon>rosids</taxon>
        <taxon>fabids</taxon>
        <taxon>Fabales</taxon>
        <taxon>Fabaceae</taxon>
        <taxon>Papilionoideae</taxon>
        <taxon>50 kb inversion clade</taxon>
        <taxon>genistoids sensu lato</taxon>
        <taxon>core genistoids</taxon>
        <taxon>Genisteae</taxon>
        <taxon>Lupinus</taxon>
    </lineage>
</organism>
<evidence type="ECO:0000313" key="2">
    <source>
        <dbReference type="Proteomes" id="UP000447434"/>
    </source>
</evidence>
<accession>A0A6A4PZB5</accession>
<sequence>MSRRGSWLTLKFRSVLDAVCANRFKSRYGGLQRQSTIMSPAKAGSDYWVHPGLQFFSTNSNTSTNPNGELKNIKVESHAPASTNFTFPYWLRWVLGSLLSLLIPFWKHNWENLRRIEGEAVVVVEEVETVANLVEKVATVAERVSENIAEKLPHDGKIKEAALVVEHASKQVIHGAQLTEEFIHKVEELKNDLDDLESFMEPVIDKIVKKEHKKN</sequence>
<dbReference type="PANTHER" id="PTHR33735">
    <property type="entry name" value="EXPRESSED PROTEIN"/>
    <property type="match status" value="1"/>
</dbReference>
<proteinExistence type="predicted"/>
<name>A0A6A4PZB5_LUPAL</name>
<keyword evidence="2" id="KW-1185">Reference proteome</keyword>
<dbReference type="AlphaFoldDB" id="A0A6A4PZB5"/>
<reference evidence="2" key="1">
    <citation type="journal article" date="2020" name="Nat. Commun.">
        <title>Genome sequence of the cluster root forming white lupin.</title>
        <authorList>
            <person name="Hufnagel B."/>
            <person name="Marques A."/>
            <person name="Soriano A."/>
            <person name="Marques L."/>
            <person name="Divol F."/>
            <person name="Doumas P."/>
            <person name="Sallet E."/>
            <person name="Mancinotti D."/>
            <person name="Carrere S."/>
            <person name="Marande W."/>
            <person name="Arribat S."/>
            <person name="Keller J."/>
            <person name="Huneau C."/>
            <person name="Blein T."/>
            <person name="Aime D."/>
            <person name="Laguerre M."/>
            <person name="Taylor J."/>
            <person name="Schubert V."/>
            <person name="Nelson M."/>
            <person name="Geu-Flores F."/>
            <person name="Crespi M."/>
            <person name="Gallardo-Guerrero K."/>
            <person name="Delaux P.-M."/>
            <person name="Salse J."/>
            <person name="Berges H."/>
            <person name="Guyot R."/>
            <person name="Gouzy J."/>
            <person name="Peret B."/>
        </authorList>
    </citation>
    <scope>NUCLEOTIDE SEQUENCE [LARGE SCALE GENOMIC DNA]</scope>
    <source>
        <strain evidence="2">cv. Amiga</strain>
    </source>
</reference>
<comment type="caution">
    <text evidence="1">The sequence shown here is derived from an EMBL/GenBank/DDBJ whole genome shotgun (WGS) entry which is preliminary data.</text>
</comment>